<evidence type="ECO:0000259" key="2">
    <source>
        <dbReference type="Pfam" id="PF07699"/>
    </source>
</evidence>
<protein>
    <recommendedName>
        <fullName evidence="2">Tyrosine-protein kinase ephrin type A/B receptor-like domain-containing protein</fullName>
    </recommendedName>
</protein>
<comment type="caution">
    <text evidence="3">The sequence shown here is derived from an EMBL/GenBank/DDBJ whole genome shotgun (WGS) entry which is preliminary data.</text>
</comment>
<feature type="chain" id="PRO_5046381077" description="Tyrosine-protein kinase ephrin type A/B receptor-like domain-containing protein" evidence="1">
    <location>
        <begin position="26"/>
        <end position="88"/>
    </location>
</feature>
<organism evidence="3 4">
    <name type="scientific">Apiospora hydei</name>
    <dbReference type="NCBI Taxonomy" id="1337664"/>
    <lineage>
        <taxon>Eukaryota</taxon>
        <taxon>Fungi</taxon>
        <taxon>Dikarya</taxon>
        <taxon>Ascomycota</taxon>
        <taxon>Pezizomycotina</taxon>
        <taxon>Sordariomycetes</taxon>
        <taxon>Xylariomycetidae</taxon>
        <taxon>Amphisphaeriales</taxon>
        <taxon>Apiosporaceae</taxon>
        <taxon>Apiospora</taxon>
    </lineage>
</organism>
<name>A0ABR1V1M1_9PEZI</name>
<proteinExistence type="predicted"/>
<accession>A0ABR1V1M1</accession>
<dbReference type="SUPFAM" id="SSF57184">
    <property type="entry name" value="Growth factor receptor domain"/>
    <property type="match status" value="1"/>
</dbReference>
<evidence type="ECO:0000313" key="3">
    <source>
        <dbReference type="EMBL" id="KAK8065086.1"/>
    </source>
</evidence>
<keyword evidence="4" id="KW-1185">Reference proteome</keyword>
<dbReference type="EMBL" id="JAQQWN010000009">
    <property type="protein sequence ID" value="KAK8065086.1"/>
    <property type="molecule type" value="Genomic_DNA"/>
</dbReference>
<feature type="signal peptide" evidence="1">
    <location>
        <begin position="1"/>
        <end position="25"/>
    </location>
</feature>
<evidence type="ECO:0000313" key="4">
    <source>
        <dbReference type="Proteomes" id="UP001433268"/>
    </source>
</evidence>
<dbReference type="GeneID" id="92049208"/>
<sequence>MSSTSTSRLGLTASALILLASPALAVTTAVTTQCSPGTTAAPDGLSCVPCPAGTFAGAGDDTCNPCPPGTVSLLAGSTGIDNCTPCST</sequence>
<dbReference type="Pfam" id="PF07699">
    <property type="entry name" value="Ephrin_rec_like"/>
    <property type="match status" value="1"/>
</dbReference>
<feature type="domain" description="Tyrosine-protein kinase ephrin type A/B receptor-like" evidence="2">
    <location>
        <begin position="39"/>
        <end position="83"/>
    </location>
</feature>
<evidence type="ECO:0000256" key="1">
    <source>
        <dbReference type="SAM" id="SignalP"/>
    </source>
</evidence>
<reference evidence="3 4" key="1">
    <citation type="submission" date="2023-01" db="EMBL/GenBank/DDBJ databases">
        <title>Analysis of 21 Apiospora genomes using comparative genomics revels a genus with tremendous synthesis potential of carbohydrate active enzymes and secondary metabolites.</title>
        <authorList>
            <person name="Sorensen T."/>
        </authorList>
    </citation>
    <scope>NUCLEOTIDE SEQUENCE [LARGE SCALE GENOMIC DNA]</scope>
    <source>
        <strain evidence="3 4">CBS 114990</strain>
    </source>
</reference>
<dbReference type="Proteomes" id="UP001433268">
    <property type="component" value="Unassembled WGS sequence"/>
</dbReference>
<keyword evidence="1" id="KW-0732">Signal</keyword>
<dbReference type="SMART" id="SM01411">
    <property type="entry name" value="Ephrin_rec_like"/>
    <property type="match status" value="1"/>
</dbReference>
<dbReference type="InterPro" id="IPR009030">
    <property type="entry name" value="Growth_fac_rcpt_cys_sf"/>
</dbReference>
<dbReference type="InterPro" id="IPR011641">
    <property type="entry name" value="Tyr-kin_ephrin_A/B_rcpt-like"/>
</dbReference>
<dbReference type="RefSeq" id="XP_066661840.1">
    <property type="nucleotide sequence ID" value="XM_066816148.1"/>
</dbReference>
<gene>
    <name evidence="3" type="ORF">PG997_011833</name>
</gene>
<dbReference type="Gene3D" id="2.10.50.10">
    <property type="entry name" value="Tumor Necrosis Factor Receptor, subunit A, domain 2"/>
    <property type="match status" value="1"/>
</dbReference>